<dbReference type="PIRSF" id="PIRSF000390">
    <property type="entry name" value="PLP_StrS"/>
    <property type="match status" value="1"/>
</dbReference>
<evidence type="ECO:0000313" key="4">
    <source>
        <dbReference type="Proteomes" id="UP000004245"/>
    </source>
</evidence>
<dbReference type="SUPFAM" id="SSF53383">
    <property type="entry name" value="PLP-dependent transferases"/>
    <property type="match status" value="1"/>
</dbReference>
<keyword evidence="3" id="KW-0032">Aminotransferase</keyword>
<evidence type="ECO:0000256" key="2">
    <source>
        <dbReference type="RuleBase" id="RU004508"/>
    </source>
</evidence>
<dbReference type="GO" id="GO:0000271">
    <property type="term" value="P:polysaccharide biosynthetic process"/>
    <property type="evidence" value="ECO:0007669"/>
    <property type="project" value="TreeGrafter"/>
</dbReference>
<dbReference type="Pfam" id="PF01041">
    <property type="entry name" value="DegT_DnrJ_EryC1"/>
    <property type="match status" value="1"/>
</dbReference>
<dbReference type="InterPro" id="IPR000653">
    <property type="entry name" value="DegT/StrS_aminotransferase"/>
</dbReference>
<dbReference type="PANTHER" id="PTHR30244">
    <property type="entry name" value="TRANSAMINASE"/>
    <property type="match status" value="1"/>
</dbReference>
<accession>E9SY13</accession>
<dbReference type="InterPro" id="IPR015422">
    <property type="entry name" value="PyrdxlP-dep_Trfase_small"/>
</dbReference>
<dbReference type="Proteomes" id="UP000004245">
    <property type="component" value="Unassembled WGS sequence"/>
</dbReference>
<dbReference type="HOGENOM" id="CLU_033332_5_0_11"/>
<comment type="similarity">
    <text evidence="2">Belongs to the DegT/DnrJ/EryC1 family.</text>
</comment>
<comment type="cofactor">
    <cofactor evidence="1">
        <name>pyridoxal 5'-phosphate</name>
        <dbReference type="ChEBI" id="CHEBI:597326"/>
    </cofactor>
</comment>
<organism evidence="3 4">
    <name type="scientific">Prescottella equi ATCC 33707</name>
    <dbReference type="NCBI Taxonomy" id="525370"/>
    <lineage>
        <taxon>Bacteria</taxon>
        <taxon>Bacillati</taxon>
        <taxon>Actinomycetota</taxon>
        <taxon>Actinomycetes</taxon>
        <taxon>Mycobacteriales</taxon>
        <taxon>Nocardiaceae</taxon>
        <taxon>Prescottella</taxon>
    </lineage>
</organism>
<reference evidence="3" key="1">
    <citation type="submission" date="2011-01" db="EMBL/GenBank/DDBJ databases">
        <authorList>
            <person name="Muzny D."/>
            <person name="Qin X."/>
            <person name="Buhay C."/>
            <person name="Dugan-Rocha S."/>
            <person name="Ding Y."/>
            <person name="Chen G."/>
            <person name="Hawes A."/>
            <person name="Holder M."/>
            <person name="Jhangiani S."/>
            <person name="Johnson A."/>
            <person name="Khan Z."/>
            <person name="Li Z."/>
            <person name="Liu W."/>
            <person name="Liu X."/>
            <person name="Perez L."/>
            <person name="Shen H."/>
            <person name="Wang Q."/>
            <person name="Watt J."/>
            <person name="Xi L."/>
            <person name="Xin Y."/>
            <person name="Zhou J."/>
            <person name="Deng J."/>
            <person name="Jiang H."/>
            <person name="Liu Y."/>
            <person name="Qu J."/>
            <person name="Song X.-Z."/>
            <person name="Zhang L."/>
            <person name="Villasana D."/>
            <person name="Johnson A."/>
            <person name="Liu J."/>
            <person name="Liyanage D."/>
            <person name="Lorensuhewa L."/>
            <person name="Robinson T."/>
            <person name="Song A."/>
            <person name="Song B.-B."/>
            <person name="Dinh H."/>
            <person name="Thornton R."/>
            <person name="Coyle M."/>
            <person name="Francisco L."/>
            <person name="Jackson L."/>
            <person name="Javaid M."/>
            <person name="Korchina V."/>
            <person name="Kovar C."/>
            <person name="Mata R."/>
            <person name="Mathew T."/>
            <person name="Ngo R."/>
            <person name="Nguyen L."/>
            <person name="Nguyen N."/>
            <person name="Okwuonu G."/>
            <person name="Ongeri F."/>
            <person name="Pham C."/>
            <person name="Simmons D."/>
            <person name="Wilczek-Boney K."/>
            <person name="Hale W."/>
            <person name="Jakkamsetti A."/>
            <person name="Pham P."/>
            <person name="Ruth R."/>
            <person name="San Lucas F."/>
            <person name="Warren J."/>
            <person name="Zhang J."/>
            <person name="Zhao Z."/>
            <person name="Zhou C."/>
            <person name="Zhu D."/>
            <person name="Lee S."/>
            <person name="Bess C."/>
            <person name="Blankenburg K."/>
            <person name="Forbes L."/>
            <person name="Fu Q."/>
            <person name="Gubbala S."/>
            <person name="Hirani K."/>
            <person name="Jayaseelan J.C."/>
            <person name="Lara F."/>
            <person name="Munidasa M."/>
            <person name="Palculict T."/>
            <person name="Patil S."/>
            <person name="Pu L.-L."/>
            <person name="Saada N."/>
            <person name="Tang L."/>
            <person name="Weissenberger G."/>
            <person name="Zhu Y."/>
            <person name="Hemphill L."/>
            <person name="Shang Y."/>
            <person name="Youmans B."/>
            <person name="Ayvaz T."/>
            <person name="Ross M."/>
            <person name="Santibanez J."/>
            <person name="Aqrawi P."/>
            <person name="Gross S."/>
            <person name="Joshi V."/>
            <person name="Fowler G."/>
            <person name="Nazareth L."/>
            <person name="Reid J."/>
            <person name="Worley K."/>
            <person name="Petrosino J."/>
            <person name="Highlander S."/>
            <person name="Gibbs R."/>
        </authorList>
    </citation>
    <scope>NUCLEOTIDE SEQUENCE [LARGE SCALE GENOMIC DNA]</scope>
    <source>
        <strain evidence="3">ATCC 33707</strain>
    </source>
</reference>
<dbReference type="PANTHER" id="PTHR30244:SF34">
    <property type="entry name" value="DTDP-4-AMINO-4,6-DIDEOXYGALACTOSE TRANSAMINASE"/>
    <property type="match status" value="1"/>
</dbReference>
<dbReference type="GO" id="GO:0030170">
    <property type="term" value="F:pyridoxal phosphate binding"/>
    <property type="evidence" value="ECO:0007669"/>
    <property type="project" value="TreeGrafter"/>
</dbReference>
<keyword evidence="3" id="KW-0808">Transferase</keyword>
<dbReference type="InterPro" id="IPR015421">
    <property type="entry name" value="PyrdxlP-dep_Trfase_major"/>
</dbReference>
<dbReference type="GO" id="GO:0008483">
    <property type="term" value="F:transaminase activity"/>
    <property type="evidence" value="ECO:0007669"/>
    <property type="project" value="UniProtKB-KW"/>
</dbReference>
<sequence>MRTLTEIDEEIEMTRVVYARSVHDEREIEACLEVLRGGPFALKIGKNVAEMERKVADLYGKKLGLMCNSGSSALYLALELLDLPKGSEVITSPLTFSTDVSPIVRGGWVPVFVDVEPDTYNVDVGKIEELITDKTKAILVPNLAGNAPDWDVIREIADKHDLKVIEDSCDCIGTTLRGTKTGSRSDITVTSFAMSHIITAAGNGGMVCLDDEKLRDKGLMLRRWGRRSEPHLFGSEQARTGRVFREDLDGVAYDNDFIFDVLPWNFEPSELGSAFGLVQLSKLEVNYKRRHQIFDAFSAAFGAYPDLFRLPKPLEGFYTAWLCYPVTIREDAGFERGDLQESLEGAGIDTRTVWSGNVTRHPMMRNVEYRIPEGGLPFADEVFERGMSLGMSHGMSDEELDHVVASIHAFASKFAAAKQ</sequence>
<dbReference type="AlphaFoldDB" id="E9SY13"/>
<dbReference type="InterPro" id="IPR015424">
    <property type="entry name" value="PyrdxlP-dep_Trfase"/>
</dbReference>
<keyword evidence="4" id="KW-1185">Reference proteome</keyword>
<comment type="caution">
    <text evidence="3">The sequence shown here is derived from an EMBL/GenBank/DDBJ whole genome shotgun (WGS) entry which is preliminary data.</text>
</comment>
<name>E9SY13_RHOHA</name>
<keyword evidence="2" id="KW-0663">Pyridoxal phosphate</keyword>
<evidence type="ECO:0000313" key="3">
    <source>
        <dbReference type="EMBL" id="EGD25447.1"/>
    </source>
</evidence>
<dbReference type="Gene3D" id="3.90.1150.10">
    <property type="entry name" value="Aspartate Aminotransferase, domain 1"/>
    <property type="match status" value="1"/>
</dbReference>
<dbReference type="Gene3D" id="3.40.640.10">
    <property type="entry name" value="Type I PLP-dependent aspartate aminotransferase-like (Major domain)"/>
    <property type="match status" value="1"/>
</dbReference>
<gene>
    <name evidence="3" type="ORF">HMPREF0724_11228</name>
</gene>
<protein>
    <submittedName>
        <fullName evidence="3">DegT/DnrJ/EryC1/StrS aminotransferase family protein</fullName>
    </submittedName>
</protein>
<evidence type="ECO:0000256" key="1">
    <source>
        <dbReference type="ARBA" id="ARBA00001933"/>
    </source>
</evidence>
<dbReference type="EMBL" id="ADNW02000006">
    <property type="protein sequence ID" value="EGD25447.1"/>
    <property type="molecule type" value="Genomic_DNA"/>
</dbReference>
<proteinExistence type="inferred from homology"/>